<dbReference type="NCBIfam" id="TIGR01907">
    <property type="entry name" value="casE_Cse3"/>
    <property type="match status" value="1"/>
</dbReference>
<dbReference type="InterPro" id="IPR010179">
    <property type="entry name" value="CRISPR-assoc_prot_Cse3"/>
</dbReference>
<name>A0A918HGX9_9ACTN</name>
<dbReference type="Gene3D" id="3.30.70.1210">
    <property type="entry name" value="Crispr-associated protein, domain 2"/>
    <property type="match status" value="1"/>
</dbReference>
<organism evidence="2 3">
    <name type="scientific">Streptomyces purpureus</name>
    <dbReference type="NCBI Taxonomy" id="1951"/>
    <lineage>
        <taxon>Bacteria</taxon>
        <taxon>Bacillati</taxon>
        <taxon>Actinomycetota</taxon>
        <taxon>Actinomycetes</taxon>
        <taxon>Kitasatosporales</taxon>
        <taxon>Streptomycetaceae</taxon>
        <taxon>Streptomyces</taxon>
    </lineage>
</organism>
<dbReference type="SUPFAM" id="SSF117987">
    <property type="entry name" value="CRISPR-associated protein"/>
    <property type="match status" value="2"/>
</dbReference>
<dbReference type="CDD" id="cd09727">
    <property type="entry name" value="Cas6_I-E"/>
    <property type="match status" value="1"/>
</dbReference>
<evidence type="ECO:0000313" key="2">
    <source>
        <dbReference type="EMBL" id="GGT57886.1"/>
    </source>
</evidence>
<comment type="caution">
    <text evidence="2">The sequence shown here is derived from an EMBL/GenBank/DDBJ whole genome shotgun (WGS) entry which is preliminary data.</text>
</comment>
<dbReference type="EMBL" id="BMQQ01000032">
    <property type="protein sequence ID" value="GGT57886.1"/>
    <property type="molecule type" value="Genomic_DNA"/>
</dbReference>
<dbReference type="Gene3D" id="3.30.70.1200">
    <property type="entry name" value="Crispr-associated protein, domain 1"/>
    <property type="match status" value="1"/>
</dbReference>
<gene>
    <name evidence="2" type="ORF">GCM10014713_59300</name>
</gene>
<reference evidence="2" key="2">
    <citation type="submission" date="2020-09" db="EMBL/GenBank/DDBJ databases">
        <authorList>
            <person name="Sun Q."/>
            <person name="Ohkuma M."/>
        </authorList>
    </citation>
    <scope>NUCLEOTIDE SEQUENCE</scope>
    <source>
        <strain evidence="2">JCM 3172</strain>
    </source>
</reference>
<feature type="region of interest" description="Disordered" evidence="1">
    <location>
        <begin position="1"/>
        <end position="22"/>
    </location>
</feature>
<dbReference type="SMART" id="SM01101">
    <property type="entry name" value="CRISPR_assoc"/>
    <property type="match status" value="1"/>
</dbReference>
<accession>A0A918HGX9</accession>
<keyword evidence="3" id="KW-1185">Reference proteome</keyword>
<dbReference type="Pfam" id="PF08798">
    <property type="entry name" value="CRISPR_assoc"/>
    <property type="match status" value="1"/>
</dbReference>
<proteinExistence type="predicted"/>
<protein>
    <submittedName>
        <fullName evidence="2">Type I-E CRISPR-associated protein Cas6/Cse3/CasE</fullName>
    </submittedName>
</protein>
<sequence>MTTSPHTAQSEETAQDTAQTPTAWLTRLRLNPASRAVQHDLRDAAALHRRIMTLVPSGLGDSPRARAGLLFRLDHDGTGAPTLLVQSRTAPNTAHLPTGYADARTRQMTPLLDALRPGLTVRYRLLGNAVKRCGRNSTEGRWKQAIVLRGADAEHWWTAQARKAGLALHTVHANNADTLTAWHGPAGTMRKDRTAVHHQGTRFDGIATVHDPEALRQALLQGIGRSKSYGCGLLSLAPATPGA</sequence>
<dbReference type="Proteomes" id="UP000619486">
    <property type="component" value="Unassembled WGS sequence"/>
</dbReference>
<dbReference type="AlphaFoldDB" id="A0A918HGX9"/>
<evidence type="ECO:0000313" key="3">
    <source>
        <dbReference type="Proteomes" id="UP000619486"/>
    </source>
</evidence>
<evidence type="ECO:0000256" key="1">
    <source>
        <dbReference type="SAM" id="MobiDB-lite"/>
    </source>
</evidence>
<dbReference type="RefSeq" id="WP_019891668.1">
    <property type="nucleotide sequence ID" value="NZ_BMQQ01000032.1"/>
</dbReference>
<reference evidence="2" key="1">
    <citation type="journal article" date="2014" name="Int. J. Syst. Evol. Microbiol.">
        <title>Complete genome sequence of Corynebacterium casei LMG S-19264T (=DSM 44701T), isolated from a smear-ripened cheese.</title>
        <authorList>
            <consortium name="US DOE Joint Genome Institute (JGI-PGF)"/>
            <person name="Walter F."/>
            <person name="Albersmeier A."/>
            <person name="Kalinowski J."/>
            <person name="Ruckert C."/>
        </authorList>
    </citation>
    <scope>NUCLEOTIDE SEQUENCE</scope>
    <source>
        <strain evidence="2">JCM 3172</strain>
    </source>
</reference>